<evidence type="ECO:0000313" key="1">
    <source>
        <dbReference type="EMBL" id="UOR05984.1"/>
    </source>
</evidence>
<dbReference type="EMBL" id="CP095053">
    <property type="protein sequence ID" value="UOR05984.1"/>
    <property type="molecule type" value="Genomic_DNA"/>
</dbReference>
<dbReference type="RefSeq" id="WP_245094729.1">
    <property type="nucleotide sequence ID" value="NZ_CP095053.1"/>
</dbReference>
<organism evidence="1 2">
    <name type="scientific">Hymenobacter aerilatus</name>
    <dbReference type="NCBI Taxonomy" id="2932251"/>
    <lineage>
        <taxon>Bacteria</taxon>
        <taxon>Pseudomonadati</taxon>
        <taxon>Bacteroidota</taxon>
        <taxon>Cytophagia</taxon>
        <taxon>Cytophagales</taxon>
        <taxon>Hymenobacteraceae</taxon>
        <taxon>Hymenobacter</taxon>
    </lineage>
</organism>
<gene>
    <name evidence="1" type="ORF">MUN82_02505</name>
</gene>
<keyword evidence="2" id="KW-1185">Reference proteome</keyword>
<dbReference type="Proteomes" id="UP000829925">
    <property type="component" value="Chromosome"/>
</dbReference>
<protein>
    <submittedName>
        <fullName evidence="1">Uncharacterized protein</fullName>
    </submittedName>
</protein>
<evidence type="ECO:0000313" key="2">
    <source>
        <dbReference type="Proteomes" id="UP000829925"/>
    </source>
</evidence>
<sequence length="67" mass="7217">MSDLANLQAMLGQTLHIHYQLQGSEQGNATLTVQPDEQTVLGPTGSQLVYSFQDGRFLSLEILLAAG</sequence>
<accession>A0A8T9SYK9</accession>
<dbReference type="KEGG" id="haei:MUN82_02505"/>
<name>A0A8T9SYK9_9BACT</name>
<reference evidence="1 2" key="1">
    <citation type="submission" date="2022-04" db="EMBL/GenBank/DDBJ databases">
        <title>Hymenobacter sp. isolated from the air.</title>
        <authorList>
            <person name="Won M."/>
            <person name="Lee C.-M."/>
            <person name="Woen H.-Y."/>
            <person name="Kwon S.-W."/>
        </authorList>
    </citation>
    <scope>NUCLEOTIDE SEQUENCE [LARGE SCALE GENOMIC DNA]</scope>
    <source>
        <strain evidence="2">5413 J-13</strain>
    </source>
</reference>
<proteinExistence type="predicted"/>
<dbReference type="AlphaFoldDB" id="A0A8T9SYK9"/>